<protein>
    <recommendedName>
        <fullName evidence="2">2TM domain-containing protein</fullName>
    </recommendedName>
</protein>
<gene>
    <name evidence="3" type="ORF">BWR22_05455</name>
</gene>
<feature type="domain" description="2TM" evidence="2">
    <location>
        <begin position="25"/>
        <end position="106"/>
    </location>
</feature>
<reference evidence="3 4" key="1">
    <citation type="submission" date="2017-01" db="EMBL/GenBank/DDBJ databases">
        <title>Complete genome of Lacinutrix venerupis DOK2-8 isolated from seawater in Dokdo.</title>
        <authorList>
            <person name="Chi W.-J."/>
            <person name="Kim J.H."/>
        </authorList>
    </citation>
    <scope>NUCLEOTIDE SEQUENCE [LARGE SCALE GENOMIC DNA]</scope>
    <source>
        <strain evidence="3 4">DOK2-8</strain>
    </source>
</reference>
<keyword evidence="1" id="KW-0472">Membrane</keyword>
<name>A0AAC9LJW5_9FLAO</name>
<dbReference type="Pfam" id="PF13239">
    <property type="entry name" value="2TM"/>
    <property type="match status" value="1"/>
</dbReference>
<dbReference type="Proteomes" id="UP000187506">
    <property type="component" value="Chromosome"/>
</dbReference>
<keyword evidence="1" id="KW-0812">Transmembrane</keyword>
<dbReference type="InterPro" id="IPR025698">
    <property type="entry name" value="2TM_dom"/>
</dbReference>
<accession>A0AAC9LJW5</accession>
<organism evidence="3 4">
    <name type="scientific">Lacinutrix venerupis</name>
    <dbReference type="NCBI Taxonomy" id="1486034"/>
    <lineage>
        <taxon>Bacteria</taxon>
        <taxon>Pseudomonadati</taxon>
        <taxon>Bacteroidota</taxon>
        <taxon>Flavobacteriia</taxon>
        <taxon>Flavobacteriales</taxon>
        <taxon>Flavobacteriaceae</taxon>
        <taxon>Lacinutrix</taxon>
    </lineage>
</organism>
<sequence length="114" mass="13753">MSQNIDPYNNTNSHKNFDREEAYIRAKKRVKKILGFYWHLASYIVINIFILYVISQNLNGEKFWSFNVFSTVIFWGIGLLFHFLGVFGSNFLFGKAWEKRKIEKYLKEENKKWE</sequence>
<proteinExistence type="predicted"/>
<dbReference type="EMBL" id="CP019352">
    <property type="protein sequence ID" value="APX99778.1"/>
    <property type="molecule type" value="Genomic_DNA"/>
</dbReference>
<evidence type="ECO:0000256" key="1">
    <source>
        <dbReference type="SAM" id="Phobius"/>
    </source>
</evidence>
<feature type="transmembrane region" description="Helical" evidence="1">
    <location>
        <begin position="34"/>
        <end position="54"/>
    </location>
</feature>
<keyword evidence="1" id="KW-1133">Transmembrane helix</keyword>
<dbReference type="RefSeq" id="WP_076732405.1">
    <property type="nucleotide sequence ID" value="NZ_CP019352.1"/>
</dbReference>
<dbReference type="AlphaFoldDB" id="A0AAC9LJW5"/>
<keyword evidence="4" id="KW-1185">Reference proteome</keyword>
<evidence type="ECO:0000313" key="3">
    <source>
        <dbReference type="EMBL" id="APX99778.1"/>
    </source>
</evidence>
<evidence type="ECO:0000259" key="2">
    <source>
        <dbReference type="Pfam" id="PF13239"/>
    </source>
</evidence>
<dbReference type="KEGG" id="lvn:BWR22_05455"/>
<feature type="transmembrane region" description="Helical" evidence="1">
    <location>
        <begin position="66"/>
        <end position="93"/>
    </location>
</feature>
<evidence type="ECO:0000313" key="4">
    <source>
        <dbReference type="Proteomes" id="UP000187506"/>
    </source>
</evidence>